<evidence type="ECO:0000256" key="1">
    <source>
        <dbReference type="SAM" id="MobiDB-lite"/>
    </source>
</evidence>
<keyword evidence="2" id="KW-1133">Transmembrane helix</keyword>
<feature type="transmembrane region" description="Helical" evidence="2">
    <location>
        <begin position="62"/>
        <end position="80"/>
    </location>
</feature>
<dbReference type="RefSeq" id="WP_086957801.1">
    <property type="nucleotide sequence ID" value="NZ_FUKS01000002.1"/>
</dbReference>
<protein>
    <submittedName>
        <fullName evidence="4">Conjugal transfer protein TraG</fullName>
    </submittedName>
</protein>
<feature type="transmembrane region" description="Helical" evidence="2">
    <location>
        <begin position="32"/>
        <end position="50"/>
    </location>
</feature>
<feature type="compositionally biased region" description="Polar residues" evidence="1">
    <location>
        <begin position="614"/>
        <end position="633"/>
    </location>
</feature>
<dbReference type="Pfam" id="PF07916">
    <property type="entry name" value="TraG_N"/>
    <property type="match status" value="1"/>
</dbReference>
<feature type="transmembrane region" description="Helical" evidence="2">
    <location>
        <begin position="345"/>
        <end position="368"/>
    </location>
</feature>
<evidence type="ECO:0000313" key="5">
    <source>
        <dbReference type="Proteomes" id="UP000252479"/>
    </source>
</evidence>
<feature type="domain" description="TraG N-terminal Proteobacteria" evidence="3">
    <location>
        <begin position="3"/>
        <end position="460"/>
    </location>
</feature>
<name>A0A368LFX1_9VIBR</name>
<comment type="caution">
    <text evidence="4">The sequence shown here is derived from an EMBL/GenBank/DDBJ whole genome shotgun (WGS) entry which is preliminary data.</text>
</comment>
<evidence type="ECO:0000256" key="2">
    <source>
        <dbReference type="SAM" id="Phobius"/>
    </source>
</evidence>
<dbReference type="InterPro" id="IPR012931">
    <property type="entry name" value="TraG_N_Proteobacteria"/>
</dbReference>
<feature type="region of interest" description="Disordered" evidence="1">
    <location>
        <begin position="902"/>
        <end position="936"/>
    </location>
</feature>
<dbReference type="AlphaFoldDB" id="A0A368LFX1"/>
<dbReference type="Proteomes" id="UP000252479">
    <property type="component" value="Unassembled WGS sequence"/>
</dbReference>
<evidence type="ECO:0000313" key="4">
    <source>
        <dbReference type="EMBL" id="RCS68699.1"/>
    </source>
</evidence>
<accession>A0A368LFX1</accession>
<proteinExistence type="predicted"/>
<reference evidence="4 5" key="1">
    <citation type="journal article" date="2017" name="Elife">
        <title>Extensive horizontal gene transfer in cheese-associated bacteria.</title>
        <authorList>
            <person name="Bonham K.S."/>
            <person name="Wolfe B.E."/>
            <person name="Dutton R.J."/>
        </authorList>
    </citation>
    <scope>NUCLEOTIDE SEQUENCE [LARGE SCALE GENOMIC DNA]</scope>
    <source>
        <strain evidence="4 5">JB196</strain>
    </source>
</reference>
<feature type="transmembrane region" description="Helical" evidence="2">
    <location>
        <begin position="428"/>
        <end position="448"/>
    </location>
</feature>
<sequence length="1238" mass="131007">MFEIYSTGDAAFLEQILMAVAMVTSMASFEKMVSVGLLLGVILIFVQSVFQGAKEINYHQIFVGYILYAAFFIPTTTVVIEDSFSGQVRVVDNVPIGVGAAGGIISSIGYNITSLFEQGYGVIVPYVTETHFAESLQIINNTRRGVSSTPVYTAMNMATGGDADMRLSWNNYIRECALTAIDLKEKSLDSIMSQKLPDALRFNSDLYGTRLYVGTAGGEDYTCSEAYPLLVSKTTQAINSAPMSDAILNVLGIDNTYTGSSGQAYVTNSLGVLGVTATAGTEYLTAAVLEPIYYEAAQGRYADFQDMASATMINQAIQQRNTQWAAEQSMFLTIVRPMMTFFEGFVYAITPLMGFLIVLGSFGIGLAAKYFQTLLWIQLWMPVMSIINLYIHTAANKEMSSLGSDFTSIYALNAGADQLQHWIATGGMLAAATPIISLFVVTGSTYALTSLAGRISGKDHIDEKIQSKDLVSNGPIAQAASSNEYSDLTGMASSGAAGLMGSISFGSGLSNMTTSAKQNMTQAQNSFAQSLGTNFSSGTMSNESYDKAASIGRTHSAMHGTSEGIVNERANQIMENTSIGTQHSDAVKGVVSAVATGAISAKAGTTLLEQIANSNTEGESETQVTKQKPSPNASPDAKASRTQSRSENNTSGKSKSGKVAADVGGDIKISAGANKETSDARTTAAGQSNAISDALRFSQQEQSQVSNNLARAISTGSGQSLSKSLGKNEAMALTEASQNLNSTSNSFSEAMSLNNQFGSLNNLRLRDVGSQVAGNNEAMSDLNDYWNSGGVSAETKQEAQQLYERYSAPSTEGGYGLDNNSALAAARIKALQNSNNHEGTNDTQYQNNFNAALGAVGKSLGLATGNAGGYNDNSGIEKTVNNGLTGKVTAATKGVESATAPANGIVIPENGYPTHSDPVSSRNAPPAITSEADENSSTIANQAADWQTERNQAAEMPARQTLMNNGPEYSRMGAAEFYGGVENAAGWVGRRMEEAHNFGESVFKAGSDGLTVASANFDQRVNDMENNPELRKEVMQAARMDDAALEASGFGGSVLSGLSTAGRSIMGAAAAGMELVNGDIGFSDLKNMSLEEKGMVYQSAMSHAYDTGGDAAVKAFQENYGTDFRSDFYDEARSRGLNDEQAQVYAHSFDQNTFSDSPEREAAIQNLASTYAERDDNGVIMRDETGAPVLSEQNQEFVDHLTDTITESARAGSELSGAYLGGIAHYNNSTGRNGTGVM</sequence>
<keyword evidence="5" id="KW-1185">Reference proteome</keyword>
<keyword evidence="2" id="KW-0472">Membrane</keyword>
<dbReference type="EMBL" id="QPGL01000004">
    <property type="protein sequence ID" value="RCS68699.1"/>
    <property type="molecule type" value="Genomic_DNA"/>
</dbReference>
<gene>
    <name evidence="4" type="ORF">CIK83_17465</name>
</gene>
<evidence type="ECO:0000259" key="3">
    <source>
        <dbReference type="Pfam" id="PF07916"/>
    </source>
</evidence>
<keyword evidence="2" id="KW-0812">Transmembrane</keyword>
<feature type="region of interest" description="Disordered" evidence="1">
    <location>
        <begin position="614"/>
        <end position="659"/>
    </location>
</feature>
<feature type="transmembrane region" description="Helical" evidence="2">
    <location>
        <begin position="374"/>
        <end position="391"/>
    </location>
</feature>
<feature type="compositionally biased region" description="Polar residues" evidence="1">
    <location>
        <begin position="640"/>
        <end position="654"/>
    </location>
</feature>
<dbReference type="GeneID" id="303190711"/>
<organism evidence="4 5">
    <name type="scientific">Vibrio casei</name>
    <dbReference type="NCBI Taxonomy" id="673372"/>
    <lineage>
        <taxon>Bacteria</taxon>
        <taxon>Pseudomonadati</taxon>
        <taxon>Pseudomonadota</taxon>
        <taxon>Gammaproteobacteria</taxon>
        <taxon>Vibrionales</taxon>
        <taxon>Vibrionaceae</taxon>
        <taxon>Vibrio</taxon>
    </lineage>
</organism>